<sequence length="103" mass="11764">LTQLRTGHIGLRGFLARIKVEPSAVCSACHVPETVEHYLLHCARFVRPRHTLRKHLKKPLTIPILLNTPASLPALLRYIHSTERFPDYMDELSRLPPLPSKPD</sequence>
<protein>
    <recommendedName>
        <fullName evidence="3">Reverse transcriptase zinc-binding domain-containing protein</fullName>
    </recommendedName>
</protein>
<evidence type="ECO:0000313" key="2">
    <source>
        <dbReference type="Proteomes" id="UP000077266"/>
    </source>
</evidence>
<accession>A0A165Z5C4</accession>
<organism evidence="1 2">
    <name type="scientific">Exidia glandulosa HHB12029</name>
    <dbReference type="NCBI Taxonomy" id="1314781"/>
    <lineage>
        <taxon>Eukaryota</taxon>
        <taxon>Fungi</taxon>
        <taxon>Dikarya</taxon>
        <taxon>Basidiomycota</taxon>
        <taxon>Agaricomycotina</taxon>
        <taxon>Agaricomycetes</taxon>
        <taxon>Auriculariales</taxon>
        <taxon>Exidiaceae</taxon>
        <taxon>Exidia</taxon>
    </lineage>
</organism>
<name>A0A165Z5C4_EXIGL</name>
<dbReference type="AlphaFoldDB" id="A0A165Z5C4"/>
<reference evidence="1 2" key="1">
    <citation type="journal article" date="2016" name="Mol. Biol. Evol.">
        <title>Comparative Genomics of Early-Diverging Mushroom-Forming Fungi Provides Insights into the Origins of Lignocellulose Decay Capabilities.</title>
        <authorList>
            <person name="Nagy L.G."/>
            <person name="Riley R."/>
            <person name="Tritt A."/>
            <person name="Adam C."/>
            <person name="Daum C."/>
            <person name="Floudas D."/>
            <person name="Sun H."/>
            <person name="Yadav J.S."/>
            <person name="Pangilinan J."/>
            <person name="Larsson K.H."/>
            <person name="Matsuura K."/>
            <person name="Barry K."/>
            <person name="Labutti K."/>
            <person name="Kuo R."/>
            <person name="Ohm R.A."/>
            <person name="Bhattacharya S.S."/>
            <person name="Shirouzu T."/>
            <person name="Yoshinaga Y."/>
            <person name="Martin F.M."/>
            <person name="Grigoriev I.V."/>
            <person name="Hibbett D.S."/>
        </authorList>
    </citation>
    <scope>NUCLEOTIDE SEQUENCE [LARGE SCALE GENOMIC DNA]</scope>
    <source>
        <strain evidence="1 2">HHB12029</strain>
    </source>
</reference>
<feature type="non-terminal residue" evidence="1">
    <location>
        <position position="1"/>
    </location>
</feature>
<dbReference type="OrthoDB" id="3044497at2759"/>
<proteinExistence type="predicted"/>
<dbReference type="InParanoid" id="A0A165Z5C4"/>
<evidence type="ECO:0008006" key="3">
    <source>
        <dbReference type="Google" id="ProtNLM"/>
    </source>
</evidence>
<dbReference type="Proteomes" id="UP000077266">
    <property type="component" value="Unassembled WGS sequence"/>
</dbReference>
<gene>
    <name evidence="1" type="ORF">EXIGLDRAFT_631840</name>
</gene>
<dbReference type="STRING" id="1314781.A0A165Z5C4"/>
<keyword evidence="2" id="KW-1185">Reference proteome</keyword>
<dbReference type="EMBL" id="KV426600">
    <property type="protein sequence ID" value="KZV79509.1"/>
    <property type="molecule type" value="Genomic_DNA"/>
</dbReference>
<evidence type="ECO:0000313" key="1">
    <source>
        <dbReference type="EMBL" id="KZV79509.1"/>
    </source>
</evidence>